<evidence type="ECO:0000256" key="2">
    <source>
        <dbReference type="ARBA" id="ARBA00022771"/>
    </source>
</evidence>
<dbReference type="Proteomes" id="UP001642482">
    <property type="component" value="Unassembled WGS sequence"/>
</dbReference>
<keyword evidence="3" id="KW-0862">Zinc</keyword>
<name>A0ABP0AUN0_9PEZI</name>
<accession>A0ABP0AUN0</accession>
<evidence type="ECO:0000259" key="5">
    <source>
        <dbReference type="PROSITE" id="PS50865"/>
    </source>
</evidence>
<evidence type="ECO:0000313" key="7">
    <source>
        <dbReference type="Proteomes" id="UP001642482"/>
    </source>
</evidence>
<sequence>MHQGPTGSLMKRCALWSCSATASMAKLMKCTGCRAVLYCSRAHQAAHRAEHKDICWIVAESREAIVVAEEELRNNILVVDTSGINGHCVTDAYEHEQALVNFDRADPGRAQDDITPDDMAAVNHTADEMCPELRKADVLSDDPVHLFMNKGMQEGIALLSHRVAVLLLKLKLLLDLRAVRHLRTITAKYGLPEQLRLMIEPDVVLSSLSRDLFLGLSNSEAGALDTKLTRHCLATAS</sequence>
<dbReference type="InterPro" id="IPR002893">
    <property type="entry name" value="Znf_MYND"/>
</dbReference>
<proteinExistence type="predicted"/>
<dbReference type="SUPFAM" id="SSF144232">
    <property type="entry name" value="HIT/MYND zinc finger-like"/>
    <property type="match status" value="1"/>
</dbReference>
<protein>
    <recommendedName>
        <fullName evidence="5">MYND-type domain-containing protein</fullName>
    </recommendedName>
</protein>
<dbReference type="Gene3D" id="6.10.140.2220">
    <property type="match status" value="1"/>
</dbReference>
<gene>
    <name evidence="6" type="ORF">SEUCBS140593_001002</name>
</gene>
<evidence type="ECO:0000313" key="6">
    <source>
        <dbReference type="EMBL" id="CAK7210948.1"/>
    </source>
</evidence>
<comment type="caution">
    <text evidence="6">The sequence shown here is derived from an EMBL/GenBank/DDBJ whole genome shotgun (WGS) entry which is preliminary data.</text>
</comment>
<reference evidence="6 7" key="1">
    <citation type="submission" date="2024-01" db="EMBL/GenBank/DDBJ databases">
        <authorList>
            <person name="Allen C."/>
            <person name="Tagirdzhanova G."/>
        </authorList>
    </citation>
    <scope>NUCLEOTIDE SEQUENCE [LARGE SCALE GENOMIC DNA]</scope>
</reference>
<keyword evidence="1" id="KW-0479">Metal-binding</keyword>
<organism evidence="6 7">
    <name type="scientific">Sporothrix eucalyptigena</name>
    <dbReference type="NCBI Taxonomy" id="1812306"/>
    <lineage>
        <taxon>Eukaryota</taxon>
        <taxon>Fungi</taxon>
        <taxon>Dikarya</taxon>
        <taxon>Ascomycota</taxon>
        <taxon>Pezizomycotina</taxon>
        <taxon>Sordariomycetes</taxon>
        <taxon>Sordariomycetidae</taxon>
        <taxon>Ophiostomatales</taxon>
        <taxon>Ophiostomataceae</taxon>
        <taxon>Sporothrix</taxon>
    </lineage>
</organism>
<evidence type="ECO:0000256" key="3">
    <source>
        <dbReference type="ARBA" id="ARBA00022833"/>
    </source>
</evidence>
<keyword evidence="2 4" id="KW-0863">Zinc-finger</keyword>
<dbReference type="EMBL" id="CAWUHD010000006">
    <property type="protein sequence ID" value="CAK7210948.1"/>
    <property type="molecule type" value="Genomic_DNA"/>
</dbReference>
<dbReference type="PROSITE" id="PS50865">
    <property type="entry name" value="ZF_MYND_2"/>
    <property type="match status" value="1"/>
</dbReference>
<keyword evidence="7" id="KW-1185">Reference proteome</keyword>
<evidence type="ECO:0000256" key="1">
    <source>
        <dbReference type="ARBA" id="ARBA00022723"/>
    </source>
</evidence>
<dbReference type="Pfam" id="PF01753">
    <property type="entry name" value="zf-MYND"/>
    <property type="match status" value="1"/>
</dbReference>
<feature type="domain" description="MYND-type" evidence="5">
    <location>
        <begin position="15"/>
        <end position="55"/>
    </location>
</feature>
<evidence type="ECO:0000256" key="4">
    <source>
        <dbReference type="PROSITE-ProRule" id="PRU00134"/>
    </source>
</evidence>